<dbReference type="InterPro" id="IPR029058">
    <property type="entry name" value="AB_hydrolase_fold"/>
</dbReference>
<dbReference type="Gene3D" id="3.40.50.1820">
    <property type="entry name" value="alpha/beta hydrolase"/>
    <property type="match status" value="1"/>
</dbReference>
<dbReference type="GO" id="GO:0004185">
    <property type="term" value="F:serine-type carboxypeptidase activity"/>
    <property type="evidence" value="ECO:0007669"/>
    <property type="project" value="UniProtKB-UniRule"/>
</dbReference>
<dbReference type="SUPFAM" id="SSF53474">
    <property type="entry name" value="alpha/beta-Hydrolases"/>
    <property type="match status" value="1"/>
</dbReference>
<dbReference type="InterPro" id="IPR001563">
    <property type="entry name" value="Peptidase_S10"/>
</dbReference>
<evidence type="ECO:0000256" key="5">
    <source>
        <dbReference type="ARBA" id="ARBA00022801"/>
    </source>
</evidence>
<keyword evidence="5 7" id="KW-0378">Hydrolase</keyword>
<keyword evidence="9" id="KW-1185">Reference proteome</keyword>
<dbReference type="AlphaFoldDB" id="A0AAD9Z8C6"/>
<evidence type="ECO:0000256" key="2">
    <source>
        <dbReference type="ARBA" id="ARBA00022645"/>
    </source>
</evidence>
<evidence type="ECO:0000256" key="6">
    <source>
        <dbReference type="ARBA" id="ARBA00023180"/>
    </source>
</evidence>
<keyword evidence="6" id="KW-0325">Glycoprotein</keyword>
<evidence type="ECO:0000256" key="1">
    <source>
        <dbReference type="ARBA" id="ARBA00009431"/>
    </source>
</evidence>
<comment type="similarity">
    <text evidence="1 7">Belongs to the peptidase S10 family.</text>
</comment>
<protein>
    <recommendedName>
        <fullName evidence="7">Carboxypeptidase</fullName>
        <ecNumber evidence="7">3.4.16.-</ecNumber>
    </recommendedName>
</protein>
<evidence type="ECO:0000313" key="9">
    <source>
        <dbReference type="Proteomes" id="UP001276659"/>
    </source>
</evidence>
<name>A0AAD9Z8C6_9LECA</name>
<keyword evidence="2 7" id="KW-0121">Carboxypeptidase</keyword>
<evidence type="ECO:0000256" key="3">
    <source>
        <dbReference type="ARBA" id="ARBA00022670"/>
    </source>
</evidence>
<reference evidence="8" key="1">
    <citation type="submission" date="2022-11" db="EMBL/GenBank/DDBJ databases">
        <title>Chromosomal genome sequence assembly and mating type (MAT) locus characterization of the leprose asexual lichenized fungus Lepraria neglecta (Nyl.) Erichsen.</title>
        <authorList>
            <person name="Allen J.L."/>
            <person name="Pfeffer B."/>
        </authorList>
    </citation>
    <scope>NUCLEOTIDE SEQUENCE</scope>
    <source>
        <strain evidence="8">Allen 5258</strain>
    </source>
</reference>
<sequence>MRGLTYLSVLASACAVAARSAQHVGKTLPVLPPRNAPRPHSEDHYYPQMNKRQASVNASKFAVDGTAIPDVSFDIGESYAGLLPISSNANETRELYFWYFPSTNPAADDEITIWLNGGPGCSSLEGLLQENGPFLWQYGTFLPVKNPWTWVNLTNMVWVEQPVGTGFSQGNVTATDETDVAAQFLGFFKNFVDTFGLHNRKVYITGESYAGYYVPYIADAMLNTNDTTYYNAEAIMIYDPSTSTEAVQMQIPAVAYVDYWAPLFSLNASFMNYLHNQADTCGYTAFLNDYLVYPPAGPLPNPPKSNDTTGECDVWDAIFAAESLINPCFDIYQIATTCPLLWDVLGFPGSFDYTPAGASVYFNRSDVQKAINAPMEMWMECTNNNVFVGGTDTSPPSGLSVLPGVIERLNKTIIGHGALDYILIANGTLLMIQNMTWNGAQGFTSKPSDEFFVPYHTQEDPSTLAGAGVFGTAHTERGLTFVEVSLSGHMIPQYAPSASYRLLEFMLGRIDSVTEMGCFTTDTACTDGSGTSNYTMAR</sequence>
<dbReference type="PRINTS" id="PR00724">
    <property type="entry name" value="CRBOXYPTASEC"/>
</dbReference>
<dbReference type="PROSITE" id="PS00131">
    <property type="entry name" value="CARBOXYPEPT_SER_SER"/>
    <property type="match status" value="1"/>
</dbReference>
<feature type="chain" id="PRO_5041765861" description="Carboxypeptidase" evidence="7">
    <location>
        <begin position="19"/>
        <end position="538"/>
    </location>
</feature>
<evidence type="ECO:0000256" key="4">
    <source>
        <dbReference type="ARBA" id="ARBA00022729"/>
    </source>
</evidence>
<dbReference type="Pfam" id="PF00450">
    <property type="entry name" value="Peptidase_S10"/>
    <property type="match status" value="1"/>
</dbReference>
<dbReference type="PANTHER" id="PTHR11802">
    <property type="entry name" value="SERINE PROTEASE FAMILY S10 SERINE CARBOXYPEPTIDASE"/>
    <property type="match status" value="1"/>
</dbReference>
<accession>A0AAD9Z8C6</accession>
<dbReference type="EMBL" id="JASNWA010000007">
    <property type="protein sequence ID" value="KAK3173280.1"/>
    <property type="molecule type" value="Genomic_DNA"/>
</dbReference>
<evidence type="ECO:0000256" key="7">
    <source>
        <dbReference type="RuleBase" id="RU361156"/>
    </source>
</evidence>
<gene>
    <name evidence="8" type="ORF">OEA41_006609</name>
</gene>
<organism evidence="8 9">
    <name type="scientific">Lepraria neglecta</name>
    <dbReference type="NCBI Taxonomy" id="209136"/>
    <lineage>
        <taxon>Eukaryota</taxon>
        <taxon>Fungi</taxon>
        <taxon>Dikarya</taxon>
        <taxon>Ascomycota</taxon>
        <taxon>Pezizomycotina</taxon>
        <taxon>Lecanoromycetes</taxon>
        <taxon>OSLEUM clade</taxon>
        <taxon>Lecanoromycetidae</taxon>
        <taxon>Lecanorales</taxon>
        <taxon>Lecanorineae</taxon>
        <taxon>Stereocaulaceae</taxon>
        <taxon>Lepraria</taxon>
    </lineage>
</organism>
<dbReference type="InterPro" id="IPR033124">
    <property type="entry name" value="Ser_caboxypep_his_AS"/>
</dbReference>
<dbReference type="Proteomes" id="UP001276659">
    <property type="component" value="Unassembled WGS sequence"/>
</dbReference>
<keyword evidence="4 7" id="KW-0732">Signal</keyword>
<dbReference type="InterPro" id="IPR018202">
    <property type="entry name" value="Ser_caboxypep_ser_AS"/>
</dbReference>
<evidence type="ECO:0000313" key="8">
    <source>
        <dbReference type="EMBL" id="KAK3173280.1"/>
    </source>
</evidence>
<keyword evidence="3 7" id="KW-0645">Protease</keyword>
<dbReference type="FunFam" id="3.40.50.1820:FF:000118">
    <property type="entry name" value="Carboxypeptidase"/>
    <property type="match status" value="1"/>
</dbReference>
<proteinExistence type="inferred from homology"/>
<dbReference type="GO" id="GO:0006508">
    <property type="term" value="P:proteolysis"/>
    <property type="evidence" value="ECO:0007669"/>
    <property type="project" value="UniProtKB-KW"/>
</dbReference>
<dbReference type="PANTHER" id="PTHR11802:SF479">
    <property type="entry name" value="CARBOXYPEPTIDASE"/>
    <property type="match status" value="1"/>
</dbReference>
<dbReference type="PROSITE" id="PS00560">
    <property type="entry name" value="CARBOXYPEPT_SER_HIS"/>
    <property type="match status" value="1"/>
</dbReference>
<comment type="caution">
    <text evidence="8">The sequence shown here is derived from an EMBL/GenBank/DDBJ whole genome shotgun (WGS) entry which is preliminary data.</text>
</comment>
<feature type="signal peptide" evidence="7">
    <location>
        <begin position="1"/>
        <end position="18"/>
    </location>
</feature>
<dbReference type="EC" id="3.4.16.-" evidence="7"/>